<proteinExistence type="predicted"/>
<dbReference type="AlphaFoldDB" id="A4JTW6"/>
<dbReference type="KEGG" id="bvi:Bcep1808_6832"/>
<dbReference type="CDD" id="cd22343">
    <property type="entry name" value="PDDEXK_lambda_exonuclease-like"/>
    <property type="match status" value="1"/>
</dbReference>
<geneLocation type="plasmid" evidence="2 3">
    <name>pBVIE01</name>
</geneLocation>
<reference evidence="2 3" key="1">
    <citation type="submission" date="2007-03" db="EMBL/GenBank/DDBJ databases">
        <title>Complete sequence of plasmid pBVIE01 of Burkholderia vietnamiensis G4.</title>
        <authorList>
            <consortium name="US DOE Joint Genome Institute"/>
            <person name="Copeland A."/>
            <person name="Lucas S."/>
            <person name="Lapidus A."/>
            <person name="Barry K."/>
            <person name="Detter J.C."/>
            <person name="Glavina del Rio T."/>
            <person name="Hammon N."/>
            <person name="Israni S."/>
            <person name="Dalin E."/>
            <person name="Tice H."/>
            <person name="Pitluck S."/>
            <person name="Chain P."/>
            <person name="Malfatti S."/>
            <person name="Shin M."/>
            <person name="Vergez L."/>
            <person name="Schmutz J."/>
            <person name="Larimer F."/>
            <person name="Land M."/>
            <person name="Hauser L."/>
            <person name="Kyrpides N."/>
            <person name="Tiedje J."/>
            <person name="Richardson P."/>
        </authorList>
    </citation>
    <scope>NUCLEOTIDE SEQUENCE [LARGE SCALE GENOMIC DNA]</scope>
    <source>
        <strain evidence="3">G4 / LMG 22486</strain>
        <plasmid evidence="2 3">pBVIE01</plasmid>
    </source>
</reference>
<keyword evidence="2" id="KW-0614">Plasmid</keyword>
<dbReference type="Proteomes" id="UP000002287">
    <property type="component" value="Plasmid pBVIE01"/>
</dbReference>
<organism evidence="2 3">
    <name type="scientific">Burkholderia vietnamiensis (strain G4 / LMG 22486)</name>
    <name type="common">Burkholderia cepacia (strain R1808)</name>
    <dbReference type="NCBI Taxonomy" id="269482"/>
    <lineage>
        <taxon>Bacteria</taxon>
        <taxon>Pseudomonadati</taxon>
        <taxon>Pseudomonadota</taxon>
        <taxon>Betaproteobacteria</taxon>
        <taxon>Burkholderiales</taxon>
        <taxon>Burkholderiaceae</taxon>
        <taxon>Burkholderia</taxon>
        <taxon>Burkholderia cepacia complex</taxon>
    </lineage>
</organism>
<gene>
    <name evidence="2" type="ordered locus">Bcep1808_6832</name>
</gene>
<name>A4JTW6_BURVG</name>
<dbReference type="GO" id="GO:0004519">
    <property type="term" value="F:endonuclease activity"/>
    <property type="evidence" value="ECO:0007669"/>
    <property type="project" value="UniProtKB-KW"/>
</dbReference>
<keyword evidence="2" id="KW-0255">Endonuclease</keyword>
<dbReference type="HOGENOM" id="CLU_066205_0_0_4"/>
<dbReference type="InterPro" id="IPR011604">
    <property type="entry name" value="PDDEXK-like_dom_sf"/>
</dbReference>
<dbReference type="Pfam" id="PF09588">
    <property type="entry name" value="YqaJ"/>
    <property type="match status" value="1"/>
</dbReference>
<dbReference type="InterPro" id="IPR011335">
    <property type="entry name" value="Restrct_endonuc-II-like"/>
</dbReference>
<sequence length="330" mass="36259">MAMQVLNGPETIQGSPEWLAWRLQGIGASDAPIIMGKSKYSRAYELFKHKTGKGADPKANPILARIRERGHRLEPLARAAYEKVSGNVVTPLVAQSSIHPFIRASFDGIDTFSGEPTEIKCPGDKAHALALGGVVPDEYVDQLQHQMFVAEADFANYYSFDGKDGCLIRVPRDQARIDEIVAAEVEFWLRVQSGVWESDEWAAAATLYLLTKAEFEEVQEREEMARKALIDLLGEAENQREGSGVLVTRVSKKGTVDYAKILADKNITLTDAELDTYRKKGSSSVTVKVSKDVDLNNVDPTALTIKPSKPVAVPDVPDLGAYKESIDLVI</sequence>
<protein>
    <submittedName>
        <fullName evidence="2">Endonuclease-like phage-related protein</fullName>
    </submittedName>
</protein>
<dbReference type="SUPFAM" id="SSF52980">
    <property type="entry name" value="Restriction endonuclease-like"/>
    <property type="match status" value="1"/>
</dbReference>
<evidence type="ECO:0000313" key="3">
    <source>
        <dbReference type="Proteomes" id="UP000002287"/>
    </source>
</evidence>
<keyword evidence="2" id="KW-0378">Hydrolase</keyword>
<evidence type="ECO:0000259" key="1">
    <source>
        <dbReference type="Pfam" id="PF09588"/>
    </source>
</evidence>
<keyword evidence="2" id="KW-0540">Nuclease</keyword>
<dbReference type="InterPro" id="IPR019080">
    <property type="entry name" value="YqaJ_viral_recombinase"/>
</dbReference>
<feature type="domain" description="YqaJ viral recombinase" evidence="1">
    <location>
        <begin position="17"/>
        <end position="152"/>
    </location>
</feature>
<dbReference type="NCBIfam" id="TIGR03033">
    <property type="entry name" value="phage_rel_nuc"/>
    <property type="match status" value="1"/>
</dbReference>
<evidence type="ECO:0000313" key="2">
    <source>
        <dbReference type="EMBL" id="ABO59719.1"/>
    </source>
</evidence>
<dbReference type="EMBL" id="CP000617">
    <property type="protein sequence ID" value="ABO59719.1"/>
    <property type="molecule type" value="Genomic_DNA"/>
</dbReference>
<dbReference type="InterPro" id="IPR017482">
    <property type="entry name" value="Lambda-type_endonuclease"/>
</dbReference>
<dbReference type="Gene3D" id="3.90.320.10">
    <property type="match status" value="1"/>
</dbReference>
<accession>A4JTW6</accession>